<dbReference type="InterPro" id="IPR013078">
    <property type="entry name" value="His_Pase_superF_clade-1"/>
</dbReference>
<reference evidence="1 2" key="1">
    <citation type="submission" date="2015-03" db="EMBL/GenBank/DDBJ databases">
        <title>Comparative genomics of Pseudomonas insights into diversity of traits involved in vanlence and defense.</title>
        <authorList>
            <person name="Qin Y."/>
        </authorList>
    </citation>
    <scope>NUCLEOTIDE SEQUENCE [LARGE SCALE GENOMIC DNA]</scope>
    <source>
        <strain evidence="1 2">C8</strain>
    </source>
</reference>
<dbReference type="OrthoDB" id="7502553at2"/>
<dbReference type="SUPFAM" id="SSF53254">
    <property type="entry name" value="Phosphoglycerate mutase-like"/>
    <property type="match status" value="1"/>
</dbReference>
<dbReference type="RefSeq" id="WP_046043252.1">
    <property type="nucleotide sequence ID" value="NZ_LACC01000037.1"/>
</dbReference>
<dbReference type="Proteomes" id="UP000033588">
    <property type="component" value="Unassembled WGS sequence"/>
</dbReference>
<protein>
    <submittedName>
        <fullName evidence="1">Phosphoglycerate mutase</fullName>
    </submittedName>
</protein>
<dbReference type="SMART" id="SM00855">
    <property type="entry name" value="PGAM"/>
    <property type="match status" value="1"/>
</dbReference>
<dbReference type="EMBL" id="LACC01000037">
    <property type="protein sequence ID" value="KJZ39726.1"/>
    <property type="molecule type" value="Genomic_DNA"/>
</dbReference>
<sequence length="190" mass="21054">MQATRLTLICHARTVAQKLARFPLDEALEMDWQALRLSRCNQFKGAPRLVCGPELRTRQTAELFGSSAEIVDALRDCDFGRWSGVRIGELQKNAAQALQYWLVDPASAPHGGESVLQLEERLGAWLTTLQSTPGHIVAITHPFVIRAALAQVLQGAASNLIDVEPLSAVELRFHGRWRLRLPGTDPEDLL</sequence>
<dbReference type="InterPro" id="IPR029033">
    <property type="entry name" value="His_PPase_superfam"/>
</dbReference>
<name>A0A0F4T5P1_PSEFL</name>
<accession>A0A0F4T5P1</accession>
<gene>
    <name evidence="1" type="ORF">VC35_25025</name>
</gene>
<dbReference type="PATRIC" id="fig|294.132.peg.4327"/>
<dbReference type="Gene3D" id="3.40.50.1240">
    <property type="entry name" value="Phosphoglycerate mutase-like"/>
    <property type="match status" value="1"/>
</dbReference>
<proteinExistence type="predicted"/>
<dbReference type="AlphaFoldDB" id="A0A0F4T5P1"/>
<evidence type="ECO:0000313" key="1">
    <source>
        <dbReference type="EMBL" id="KJZ39726.1"/>
    </source>
</evidence>
<dbReference type="Pfam" id="PF00300">
    <property type="entry name" value="His_Phos_1"/>
    <property type="match status" value="1"/>
</dbReference>
<evidence type="ECO:0000313" key="2">
    <source>
        <dbReference type="Proteomes" id="UP000033588"/>
    </source>
</evidence>
<organism evidence="1 2">
    <name type="scientific">Pseudomonas fluorescens</name>
    <dbReference type="NCBI Taxonomy" id="294"/>
    <lineage>
        <taxon>Bacteria</taxon>
        <taxon>Pseudomonadati</taxon>
        <taxon>Pseudomonadota</taxon>
        <taxon>Gammaproteobacteria</taxon>
        <taxon>Pseudomonadales</taxon>
        <taxon>Pseudomonadaceae</taxon>
        <taxon>Pseudomonas</taxon>
    </lineage>
</organism>
<comment type="caution">
    <text evidence="1">The sequence shown here is derived from an EMBL/GenBank/DDBJ whole genome shotgun (WGS) entry which is preliminary data.</text>
</comment>